<feature type="region of interest" description="Disordered" evidence="1">
    <location>
        <begin position="1"/>
        <end position="38"/>
    </location>
</feature>
<feature type="compositionally biased region" description="Basic and acidic residues" evidence="1">
    <location>
        <begin position="22"/>
        <end position="31"/>
    </location>
</feature>
<sequence length="110" mass="12305">MHRSCAKESTTGGELTPISMLQREEAGDRSQSRKQGGWEMLTLRGQAPFQTCEIKAFPGCTNVEIRRWQSEGCWPGIQGLITHSARSMIMAFMPCSRQQAREGGALRIDF</sequence>
<name>A0A7S3VT26_DUNTE</name>
<reference evidence="2" key="1">
    <citation type="submission" date="2021-01" db="EMBL/GenBank/DDBJ databases">
        <authorList>
            <person name="Corre E."/>
            <person name="Pelletier E."/>
            <person name="Niang G."/>
            <person name="Scheremetjew M."/>
            <person name="Finn R."/>
            <person name="Kale V."/>
            <person name="Holt S."/>
            <person name="Cochrane G."/>
            <person name="Meng A."/>
            <person name="Brown T."/>
            <person name="Cohen L."/>
        </authorList>
    </citation>
    <scope>NUCLEOTIDE SEQUENCE</scope>
    <source>
        <strain evidence="2">CCMP1320</strain>
    </source>
</reference>
<accession>A0A7S3VT26</accession>
<evidence type="ECO:0000313" key="2">
    <source>
        <dbReference type="EMBL" id="CAE0504666.1"/>
    </source>
</evidence>
<evidence type="ECO:0000256" key="1">
    <source>
        <dbReference type="SAM" id="MobiDB-lite"/>
    </source>
</evidence>
<proteinExistence type="predicted"/>
<dbReference type="EMBL" id="HBIP01032402">
    <property type="protein sequence ID" value="CAE0504666.1"/>
    <property type="molecule type" value="Transcribed_RNA"/>
</dbReference>
<protein>
    <submittedName>
        <fullName evidence="2">Uncharacterized protein</fullName>
    </submittedName>
</protein>
<organism evidence="2">
    <name type="scientific">Dunaliella tertiolecta</name>
    <name type="common">Green alga</name>
    <dbReference type="NCBI Taxonomy" id="3047"/>
    <lineage>
        <taxon>Eukaryota</taxon>
        <taxon>Viridiplantae</taxon>
        <taxon>Chlorophyta</taxon>
        <taxon>core chlorophytes</taxon>
        <taxon>Chlorophyceae</taxon>
        <taxon>CS clade</taxon>
        <taxon>Chlamydomonadales</taxon>
        <taxon>Dunaliellaceae</taxon>
        <taxon>Dunaliella</taxon>
    </lineage>
</organism>
<gene>
    <name evidence="2" type="ORF">DTER00134_LOCUS19739</name>
</gene>
<dbReference type="AlphaFoldDB" id="A0A7S3VT26"/>